<dbReference type="Proteomes" id="UP000320672">
    <property type="component" value="Chromosome"/>
</dbReference>
<protein>
    <recommendedName>
        <fullName evidence="3">Transposase</fullName>
    </recommendedName>
</protein>
<dbReference type="OrthoDB" id="248023at2"/>
<name>A0A517MPA7_9BACT</name>
<dbReference type="AlphaFoldDB" id="A0A517MPA7"/>
<dbReference type="KEGG" id="rml:FF011L_55220"/>
<sequence>MTNPSESLPDAKVQMGQVNQQIHHYQRAIRLSIENYLHDLAGKTFGSVEENQAFTREVQQWLESHGLRVRCPECGHPAILRTSKSGNSAGGLFVFDHYIDGRRTFHGGGSTIPKVRLIAKPPRRPRAAAS</sequence>
<organism evidence="1 2">
    <name type="scientific">Roseimaritima multifibrata</name>
    <dbReference type="NCBI Taxonomy" id="1930274"/>
    <lineage>
        <taxon>Bacteria</taxon>
        <taxon>Pseudomonadati</taxon>
        <taxon>Planctomycetota</taxon>
        <taxon>Planctomycetia</taxon>
        <taxon>Pirellulales</taxon>
        <taxon>Pirellulaceae</taxon>
        <taxon>Roseimaritima</taxon>
    </lineage>
</organism>
<accession>A0A517MPA7</accession>
<dbReference type="EMBL" id="CP036262">
    <property type="protein sequence ID" value="QDS96710.1"/>
    <property type="molecule type" value="Genomic_DNA"/>
</dbReference>
<dbReference type="RefSeq" id="WP_145354799.1">
    <property type="nucleotide sequence ID" value="NZ_CP036262.1"/>
</dbReference>
<evidence type="ECO:0000313" key="2">
    <source>
        <dbReference type="Proteomes" id="UP000320672"/>
    </source>
</evidence>
<evidence type="ECO:0000313" key="1">
    <source>
        <dbReference type="EMBL" id="QDS96710.1"/>
    </source>
</evidence>
<proteinExistence type="predicted"/>
<evidence type="ECO:0008006" key="3">
    <source>
        <dbReference type="Google" id="ProtNLM"/>
    </source>
</evidence>
<keyword evidence="2" id="KW-1185">Reference proteome</keyword>
<reference evidence="1 2" key="1">
    <citation type="submission" date="2019-02" db="EMBL/GenBank/DDBJ databases">
        <title>Deep-cultivation of Planctomycetes and their phenomic and genomic characterization uncovers novel biology.</title>
        <authorList>
            <person name="Wiegand S."/>
            <person name="Jogler M."/>
            <person name="Boedeker C."/>
            <person name="Pinto D."/>
            <person name="Vollmers J."/>
            <person name="Rivas-Marin E."/>
            <person name="Kohn T."/>
            <person name="Peeters S.H."/>
            <person name="Heuer A."/>
            <person name="Rast P."/>
            <person name="Oberbeckmann S."/>
            <person name="Bunk B."/>
            <person name="Jeske O."/>
            <person name="Meyerdierks A."/>
            <person name="Storesund J.E."/>
            <person name="Kallscheuer N."/>
            <person name="Luecker S."/>
            <person name="Lage O.M."/>
            <person name="Pohl T."/>
            <person name="Merkel B.J."/>
            <person name="Hornburger P."/>
            <person name="Mueller R.-W."/>
            <person name="Bruemmer F."/>
            <person name="Labrenz M."/>
            <person name="Spormann A.M."/>
            <person name="Op den Camp H."/>
            <person name="Overmann J."/>
            <person name="Amann R."/>
            <person name="Jetten M.S.M."/>
            <person name="Mascher T."/>
            <person name="Medema M.H."/>
            <person name="Devos D.P."/>
            <person name="Kaster A.-K."/>
            <person name="Ovreas L."/>
            <person name="Rohde M."/>
            <person name="Galperin M.Y."/>
            <person name="Jogler C."/>
        </authorList>
    </citation>
    <scope>NUCLEOTIDE SEQUENCE [LARGE SCALE GENOMIC DNA]</scope>
    <source>
        <strain evidence="1 2">FF011L</strain>
    </source>
</reference>
<gene>
    <name evidence="1" type="ORF">FF011L_55220</name>
</gene>